<dbReference type="InterPro" id="IPR046848">
    <property type="entry name" value="E_motif"/>
</dbReference>
<accession>A0A068UGA3</accession>
<protein>
    <recommendedName>
        <fullName evidence="5">DYW domain-containing protein</fullName>
    </recommendedName>
</protein>
<dbReference type="InterPro" id="IPR011990">
    <property type="entry name" value="TPR-like_helical_dom_sf"/>
</dbReference>
<keyword evidence="4" id="KW-1185">Reference proteome</keyword>
<evidence type="ECO:0000313" key="3">
    <source>
        <dbReference type="EMBL" id="CDP06658.1"/>
    </source>
</evidence>
<evidence type="ECO:0000313" key="4">
    <source>
        <dbReference type="Proteomes" id="UP000295252"/>
    </source>
</evidence>
<dbReference type="PANTHER" id="PTHR47926:SF357">
    <property type="entry name" value="PENTATRICOPEPTIDE REPEAT-CONTAINING PROTEIN"/>
    <property type="match status" value="1"/>
</dbReference>
<dbReference type="GO" id="GO:0009451">
    <property type="term" value="P:RNA modification"/>
    <property type="evidence" value="ECO:0007669"/>
    <property type="project" value="InterPro"/>
</dbReference>
<dbReference type="InterPro" id="IPR002885">
    <property type="entry name" value="PPR_rpt"/>
</dbReference>
<dbReference type="EMBL" id="HG739106">
    <property type="protein sequence ID" value="CDP06658.1"/>
    <property type="molecule type" value="Genomic_DNA"/>
</dbReference>
<dbReference type="Pfam" id="PF20431">
    <property type="entry name" value="E_motif"/>
    <property type="match status" value="1"/>
</dbReference>
<proteinExistence type="predicted"/>
<keyword evidence="1" id="KW-0677">Repeat</keyword>
<dbReference type="FunCoup" id="A0A068UGA3">
    <property type="interactions" value="249"/>
</dbReference>
<gene>
    <name evidence="3" type="ORF">GSCOC_T00023580001</name>
</gene>
<dbReference type="FunFam" id="1.25.40.10:FF:000090">
    <property type="entry name" value="Pentatricopeptide repeat-containing protein, chloroplastic"/>
    <property type="match status" value="1"/>
</dbReference>
<dbReference type="OMA" id="FNGDCRH"/>
<evidence type="ECO:0000256" key="2">
    <source>
        <dbReference type="PROSITE-ProRule" id="PRU00708"/>
    </source>
</evidence>
<dbReference type="GO" id="GO:0003723">
    <property type="term" value="F:RNA binding"/>
    <property type="evidence" value="ECO:0007669"/>
    <property type="project" value="InterPro"/>
</dbReference>
<dbReference type="Gene3D" id="1.25.40.10">
    <property type="entry name" value="Tetratricopeptide repeat domain"/>
    <property type="match status" value="3"/>
</dbReference>
<dbReference type="STRING" id="49390.A0A068UGA3"/>
<dbReference type="InParanoid" id="A0A068UGA3"/>
<feature type="repeat" description="PPR" evidence="2">
    <location>
        <begin position="183"/>
        <end position="213"/>
    </location>
</feature>
<sequence length="535" mass="59012">MKPATCNRWFICLPNYKFSKTRNAAQISTQAPQAPLIKTQKVHVHASQLGGSAIELTRAHSRCESIASLDAPKLFDELSHCDVVSATSRLCRLAKQNHHEEAVCYFSRMLELDIKPNEFTFGTVIHSSIVLNDLLLGKQLHACATKIGLSSNVFVSSTILDLYVKLSRIEEAQKAFKETDKPNVVSYTTLISGYLKEERFDEAVMLFQKIPEKNVVSWNAMISGCSQTGNNEEAVNLFVRMLREGLLPSESSFPCAIVAAANIAALGMGRSFHACALKFLGSKLGVFVGNSLVSFYAKCGSMGESRLAFDKLPRKSVVSWNAVICGYAQNGKGKEAIDVYQRMKSSGVRPNSVTLLGLLLACNHVGLVEEGYSYFNQARLQEPSMLQAEHYACVVDLMSRAGRFQEAIKFIADLPFDPGIGFWKAILGGCRIHSNMELGEFAASKILALDPGDVSSFLMLSNAHSAAGRWQCVSRIRHEMNEKGLNRVPGCSWIEIKSKVHVFVTGEYWGHAQGDEIHDVLTLTITEIQDIDLVM</sequence>
<dbReference type="PhylomeDB" id="A0A068UGA3"/>
<dbReference type="OrthoDB" id="185373at2759"/>
<dbReference type="AlphaFoldDB" id="A0A068UGA3"/>
<dbReference type="NCBIfam" id="TIGR00756">
    <property type="entry name" value="PPR"/>
    <property type="match status" value="4"/>
</dbReference>
<feature type="repeat" description="PPR" evidence="2">
    <location>
        <begin position="316"/>
        <end position="350"/>
    </location>
</feature>
<dbReference type="InterPro" id="IPR046960">
    <property type="entry name" value="PPR_At4g14850-like_plant"/>
</dbReference>
<evidence type="ECO:0000256" key="1">
    <source>
        <dbReference type="ARBA" id="ARBA00022737"/>
    </source>
</evidence>
<dbReference type="Gramene" id="CDP06658">
    <property type="protein sequence ID" value="CDP06658"/>
    <property type="gene ID" value="GSCOC_T00023580001"/>
</dbReference>
<dbReference type="Proteomes" id="UP000295252">
    <property type="component" value="Chromosome VIII"/>
</dbReference>
<dbReference type="FunFam" id="1.25.40.10:FF:000442">
    <property type="entry name" value="Pentatricopeptide repeat-containing protein At3g49710"/>
    <property type="match status" value="1"/>
</dbReference>
<dbReference type="PANTHER" id="PTHR47926">
    <property type="entry name" value="PENTATRICOPEPTIDE REPEAT-CONTAINING PROTEIN"/>
    <property type="match status" value="1"/>
</dbReference>
<reference evidence="4" key="1">
    <citation type="journal article" date="2014" name="Science">
        <title>The coffee genome provides insight into the convergent evolution of caffeine biosynthesis.</title>
        <authorList>
            <person name="Denoeud F."/>
            <person name="Carretero-Paulet L."/>
            <person name="Dereeper A."/>
            <person name="Droc G."/>
            <person name="Guyot R."/>
            <person name="Pietrella M."/>
            <person name="Zheng C."/>
            <person name="Alberti A."/>
            <person name="Anthony F."/>
            <person name="Aprea G."/>
            <person name="Aury J.M."/>
            <person name="Bento P."/>
            <person name="Bernard M."/>
            <person name="Bocs S."/>
            <person name="Campa C."/>
            <person name="Cenci A."/>
            <person name="Combes M.C."/>
            <person name="Crouzillat D."/>
            <person name="Da Silva C."/>
            <person name="Daddiego L."/>
            <person name="De Bellis F."/>
            <person name="Dussert S."/>
            <person name="Garsmeur O."/>
            <person name="Gayraud T."/>
            <person name="Guignon V."/>
            <person name="Jahn K."/>
            <person name="Jamilloux V."/>
            <person name="Joet T."/>
            <person name="Labadie K."/>
            <person name="Lan T."/>
            <person name="Leclercq J."/>
            <person name="Lepelley M."/>
            <person name="Leroy T."/>
            <person name="Li L.T."/>
            <person name="Librado P."/>
            <person name="Lopez L."/>
            <person name="Munoz A."/>
            <person name="Noel B."/>
            <person name="Pallavicini A."/>
            <person name="Perrotta G."/>
            <person name="Poncet V."/>
            <person name="Pot D."/>
            <person name="Priyono X."/>
            <person name="Rigoreau M."/>
            <person name="Rouard M."/>
            <person name="Rozas J."/>
            <person name="Tranchant-Dubreuil C."/>
            <person name="VanBuren R."/>
            <person name="Zhang Q."/>
            <person name="Andrade A.C."/>
            <person name="Argout X."/>
            <person name="Bertrand B."/>
            <person name="de Kochko A."/>
            <person name="Graziosi G."/>
            <person name="Henry R.J."/>
            <person name="Jayarama X."/>
            <person name="Ming R."/>
            <person name="Nagai C."/>
            <person name="Rounsley S."/>
            <person name="Sankoff D."/>
            <person name="Giuliano G."/>
            <person name="Albert V.A."/>
            <person name="Wincker P."/>
            <person name="Lashermes P."/>
        </authorList>
    </citation>
    <scope>NUCLEOTIDE SEQUENCE [LARGE SCALE GENOMIC DNA]</scope>
    <source>
        <strain evidence="4">cv. DH200-94</strain>
    </source>
</reference>
<organism evidence="3 4">
    <name type="scientific">Coffea canephora</name>
    <name type="common">Robusta coffee</name>
    <dbReference type="NCBI Taxonomy" id="49390"/>
    <lineage>
        <taxon>Eukaryota</taxon>
        <taxon>Viridiplantae</taxon>
        <taxon>Streptophyta</taxon>
        <taxon>Embryophyta</taxon>
        <taxon>Tracheophyta</taxon>
        <taxon>Spermatophyta</taxon>
        <taxon>Magnoliopsida</taxon>
        <taxon>eudicotyledons</taxon>
        <taxon>Gunneridae</taxon>
        <taxon>Pentapetalae</taxon>
        <taxon>asterids</taxon>
        <taxon>lamiids</taxon>
        <taxon>Gentianales</taxon>
        <taxon>Rubiaceae</taxon>
        <taxon>Ixoroideae</taxon>
        <taxon>Gardenieae complex</taxon>
        <taxon>Bertiereae - Coffeeae clade</taxon>
        <taxon>Coffeeae</taxon>
        <taxon>Coffea</taxon>
    </lineage>
</organism>
<evidence type="ECO:0008006" key="5">
    <source>
        <dbReference type="Google" id="ProtNLM"/>
    </source>
</evidence>
<dbReference type="Pfam" id="PF13041">
    <property type="entry name" value="PPR_2"/>
    <property type="match status" value="2"/>
</dbReference>
<dbReference type="SUPFAM" id="SSF48452">
    <property type="entry name" value="TPR-like"/>
    <property type="match status" value="1"/>
</dbReference>
<dbReference type="PROSITE" id="PS51375">
    <property type="entry name" value="PPR"/>
    <property type="match status" value="3"/>
</dbReference>
<dbReference type="Pfam" id="PF12854">
    <property type="entry name" value="PPR_1"/>
    <property type="match status" value="1"/>
</dbReference>
<name>A0A068UGA3_COFCA</name>
<feature type="repeat" description="PPR" evidence="2">
    <location>
        <begin position="214"/>
        <end position="248"/>
    </location>
</feature>